<feature type="transmembrane region" description="Helical" evidence="14">
    <location>
        <begin position="470"/>
        <end position="491"/>
    </location>
</feature>
<dbReference type="InterPro" id="IPR056521">
    <property type="entry name" value="MARCHF6-like_C"/>
</dbReference>
<dbReference type="GO" id="GO:0036503">
    <property type="term" value="P:ERAD pathway"/>
    <property type="evidence" value="ECO:0007669"/>
    <property type="project" value="TreeGrafter"/>
</dbReference>
<feature type="region of interest" description="Disordered" evidence="13">
    <location>
        <begin position="218"/>
        <end position="237"/>
    </location>
</feature>
<dbReference type="OrthoDB" id="1108038at2759"/>
<organism evidence="16 17">
    <name type="scientific">Tieghemostelium lacteum</name>
    <name type="common">Slime mold</name>
    <name type="synonym">Dictyostelium lacteum</name>
    <dbReference type="NCBI Taxonomy" id="361077"/>
    <lineage>
        <taxon>Eukaryota</taxon>
        <taxon>Amoebozoa</taxon>
        <taxon>Evosea</taxon>
        <taxon>Eumycetozoa</taxon>
        <taxon>Dictyostelia</taxon>
        <taxon>Dictyosteliales</taxon>
        <taxon>Raperosteliaceae</taxon>
        <taxon>Tieghemostelium</taxon>
    </lineage>
</organism>
<dbReference type="InterPro" id="IPR013083">
    <property type="entry name" value="Znf_RING/FYVE/PHD"/>
</dbReference>
<evidence type="ECO:0000256" key="3">
    <source>
        <dbReference type="ARBA" id="ARBA00004906"/>
    </source>
</evidence>
<feature type="transmembrane region" description="Helical" evidence="14">
    <location>
        <begin position="390"/>
        <end position="409"/>
    </location>
</feature>
<keyword evidence="5" id="KW-0808">Transferase</keyword>
<comment type="catalytic activity">
    <reaction evidence="1">
        <text>S-ubiquitinyl-[E2 ubiquitin-conjugating enzyme]-L-cysteine + [acceptor protein]-L-lysine = [E2 ubiquitin-conjugating enzyme]-L-cysteine + N(6)-ubiquitinyl-[acceptor protein]-L-lysine.</text>
        <dbReference type="EC" id="2.3.2.27"/>
    </reaction>
</comment>
<comment type="subcellular location">
    <subcellularLocation>
        <location evidence="2">Membrane</location>
        <topology evidence="2">Multi-pass membrane protein</topology>
    </subcellularLocation>
</comment>
<keyword evidence="9" id="KW-0833">Ubl conjugation pathway</keyword>
<dbReference type="SUPFAM" id="SSF57850">
    <property type="entry name" value="RING/U-box"/>
    <property type="match status" value="1"/>
</dbReference>
<protein>
    <recommendedName>
        <fullName evidence="4">RING-type E3 ubiquitin transferase</fullName>
        <ecNumber evidence="4">2.3.2.27</ecNumber>
    </recommendedName>
</protein>
<evidence type="ECO:0000256" key="8">
    <source>
        <dbReference type="ARBA" id="ARBA00022771"/>
    </source>
</evidence>
<dbReference type="AlphaFoldDB" id="A0A152A3J6"/>
<feature type="transmembrane region" description="Helical" evidence="14">
    <location>
        <begin position="776"/>
        <end position="798"/>
    </location>
</feature>
<evidence type="ECO:0000256" key="7">
    <source>
        <dbReference type="ARBA" id="ARBA00022723"/>
    </source>
</evidence>
<dbReference type="Gene3D" id="3.30.40.10">
    <property type="entry name" value="Zinc/RING finger domain, C3HC4 (zinc finger)"/>
    <property type="match status" value="1"/>
</dbReference>
<evidence type="ECO:0000313" key="17">
    <source>
        <dbReference type="Proteomes" id="UP000076078"/>
    </source>
</evidence>
<dbReference type="PANTHER" id="PTHR13145:SF0">
    <property type="entry name" value="E3 UBIQUITIN-PROTEIN LIGASE MARCHF6"/>
    <property type="match status" value="1"/>
</dbReference>
<proteinExistence type="predicted"/>
<feature type="transmembrane region" description="Helical" evidence="14">
    <location>
        <begin position="723"/>
        <end position="756"/>
    </location>
</feature>
<keyword evidence="6 14" id="KW-0812">Transmembrane</keyword>
<dbReference type="EC" id="2.3.2.27" evidence="4"/>
<sequence>MSFEQTFQEEDGDICRVCRNGPTPDNQLSYPCKCSGSIKYIHKQCLLEWIQHSKSSSCELCGHPFRFTPIYSENAPEFIPLSELVFEAMIRLKWYIKRFARIIYIIFCWLFVVPVVTCWIFHFYFGKQWFLSAYDRKADFTVNSFIYDFFIGTMLFFWILFATVVSYVILDFIHHKHSEIDIQNEMMNYDIQQIQQQMAANNNQMHQHQQQQPVQPLFQNNNESDSETESDDSDQELIPNNVNEAYNQLPQQQQQQQQPQIQQPQQPQARVIFRIPAVFDILRGEDQPIQQQLQQLQQQQQQPQPQQQAQVNDININNNIDDDGNDDIEHFIGLSGPLSNIITNCIILVLFNAAFILVFLYLPFLLGQFVQELTLTKLEMSIFLKGSLDIFIGYAVFSITSLLFLSFLISKNIWLKFTVLLYSFIKVVIITVVELGFLPILIGMYIDFSSLSLFGSSISSRFDYFMSNKLPFLITRWGFGIFFMLNFTYLLSTLHQIFRKGVLWFVRDPDDPDFDLVKDMIKSSFQKHLFKISFSVFAYIFASTLLVYLPSKALSLIPNLLPINIDFGQATNKSTSDVIFIYAISYFPRIDARVTIKNVTKFWVKEASNLLKLDGYLLPQPAVPSNQATNNNEANSQAAAVVVKPDNFGLRISTFIFMGWLSLFLIISTYLSLPVIIGRYLLGPVSGNDIYSIILGLITIWIAGKSIYILVSNGSSINLLQWSIILLKIIFISICCLILIPILTGILLDLIFFIPLTTPYDETLHFDYNEKFKILFQYWCSGALILQFWYRCVTAANYNPNNIRNNRPEDLERPRDKWIDRFEVLKRNGFANINVKYTLTKVVFPIGHYLLTLFTVPYCISKFVIPYFGGTLTLESIAFRYGFPVYCFILIAEKLFMQIKSWILIFNNAIRDDRYLIGKHLHNLDESKY</sequence>
<evidence type="ECO:0000256" key="2">
    <source>
        <dbReference type="ARBA" id="ARBA00004141"/>
    </source>
</evidence>
<evidence type="ECO:0000256" key="9">
    <source>
        <dbReference type="ARBA" id="ARBA00022786"/>
    </source>
</evidence>
<evidence type="ECO:0000256" key="11">
    <source>
        <dbReference type="ARBA" id="ARBA00022989"/>
    </source>
</evidence>
<dbReference type="STRING" id="361077.A0A152A3J6"/>
<feature type="transmembrane region" description="Helical" evidence="14">
    <location>
        <begin position="654"/>
        <end position="678"/>
    </location>
</feature>
<dbReference type="PROSITE" id="PS51292">
    <property type="entry name" value="ZF_RING_CH"/>
    <property type="match status" value="1"/>
</dbReference>
<feature type="transmembrane region" description="Helical" evidence="14">
    <location>
        <begin position="570"/>
        <end position="587"/>
    </location>
</feature>
<feature type="transmembrane region" description="Helical" evidence="14">
    <location>
        <begin position="102"/>
        <end position="125"/>
    </location>
</feature>
<dbReference type="CDD" id="cd16702">
    <property type="entry name" value="RING_CH-C4HC3_MARCH6"/>
    <property type="match status" value="1"/>
</dbReference>
<feature type="transmembrane region" description="Helical" evidence="14">
    <location>
        <begin position="846"/>
        <end position="865"/>
    </location>
</feature>
<feature type="transmembrane region" description="Helical" evidence="14">
    <location>
        <begin position="877"/>
        <end position="896"/>
    </location>
</feature>
<evidence type="ECO:0000256" key="1">
    <source>
        <dbReference type="ARBA" id="ARBA00000900"/>
    </source>
</evidence>
<evidence type="ECO:0000256" key="14">
    <source>
        <dbReference type="SAM" id="Phobius"/>
    </source>
</evidence>
<evidence type="ECO:0000256" key="13">
    <source>
        <dbReference type="SAM" id="MobiDB-lite"/>
    </source>
</evidence>
<dbReference type="FunFam" id="3.30.40.10:FF:000287">
    <property type="entry name" value="RING finger membrane protein"/>
    <property type="match status" value="1"/>
</dbReference>
<dbReference type="GO" id="GO:0008270">
    <property type="term" value="F:zinc ion binding"/>
    <property type="evidence" value="ECO:0007669"/>
    <property type="project" value="UniProtKB-KW"/>
</dbReference>
<evidence type="ECO:0000256" key="10">
    <source>
        <dbReference type="ARBA" id="ARBA00022833"/>
    </source>
</evidence>
<dbReference type="Proteomes" id="UP000076078">
    <property type="component" value="Unassembled WGS sequence"/>
</dbReference>
<comment type="pathway">
    <text evidence="3">Protein modification; protein ubiquitination.</text>
</comment>
<dbReference type="FunCoup" id="A0A152A3J6">
    <property type="interactions" value="753"/>
</dbReference>
<evidence type="ECO:0000259" key="15">
    <source>
        <dbReference type="PROSITE" id="PS51292"/>
    </source>
</evidence>
<dbReference type="EMBL" id="LODT01000013">
    <property type="protein sequence ID" value="KYR00667.1"/>
    <property type="molecule type" value="Genomic_DNA"/>
</dbReference>
<reference evidence="16 17" key="1">
    <citation type="submission" date="2015-12" db="EMBL/GenBank/DDBJ databases">
        <title>Dictyostelia acquired genes for synthesis and detection of signals that induce cell-type specialization by lateral gene transfer from prokaryotes.</title>
        <authorList>
            <person name="Gloeckner G."/>
            <person name="Schaap P."/>
        </authorList>
    </citation>
    <scope>NUCLEOTIDE SEQUENCE [LARGE SCALE GENOMIC DNA]</scope>
    <source>
        <strain evidence="16 17">TK</strain>
    </source>
</reference>
<dbReference type="InterPro" id="IPR011016">
    <property type="entry name" value="Znf_RING-CH"/>
</dbReference>
<keyword evidence="8" id="KW-0863">Zinc-finger</keyword>
<keyword evidence="17" id="KW-1185">Reference proteome</keyword>
<keyword evidence="11 14" id="KW-1133">Transmembrane helix</keyword>
<feature type="transmembrane region" description="Helical" evidence="14">
    <location>
        <begin position="345"/>
        <end position="370"/>
    </location>
</feature>
<dbReference type="SMART" id="SM00744">
    <property type="entry name" value="RINGv"/>
    <property type="match status" value="1"/>
</dbReference>
<gene>
    <name evidence="16" type="ORF">DLAC_02701</name>
</gene>
<dbReference type="Pfam" id="PF23113">
    <property type="entry name" value="MARCHF6_C"/>
    <property type="match status" value="1"/>
</dbReference>
<evidence type="ECO:0000256" key="4">
    <source>
        <dbReference type="ARBA" id="ARBA00012483"/>
    </source>
</evidence>
<dbReference type="InParanoid" id="A0A152A3J6"/>
<dbReference type="PANTHER" id="PTHR13145">
    <property type="entry name" value="SSM4 PROTEIN"/>
    <property type="match status" value="1"/>
</dbReference>
<feature type="domain" description="RING-CH-type" evidence="15">
    <location>
        <begin position="7"/>
        <end position="68"/>
    </location>
</feature>
<accession>A0A152A3J6</accession>
<dbReference type="Pfam" id="PF12906">
    <property type="entry name" value="RINGv"/>
    <property type="match status" value="1"/>
</dbReference>
<dbReference type="GO" id="GO:0061630">
    <property type="term" value="F:ubiquitin protein ligase activity"/>
    <property type="evidence" value="ECO:0007669"/>
    <property type="project" value="UniProtKB-EC"/>
</dbReference>
<evidence type="ECO:0000313" key="16">
    <source>
        <dbReference type="EMBL" id="KYR00667.1"/>
    </source>
</evidence>
<evidence type="ECO:0000256" key="5">
    <source>
        <dbReference type="ARBA" id="ARBA00022679"/>
    </source>
</evidence>
<evidence type="ECO:0000256" key="6">
    <source>
        <dbReference type="ARBA" id="ARBA00022692"/>
    </source>
</evidence>
<feature type="transmembrane region" description="Helical" evidence="14">
    <location>
        <begin position="529"/>
        <end position="550"/>
    </location>
</feature>
<keyword evidence="12 14" id="KW-0472">Membrane</keyword>
<feature type="compositionally biased region" description="Acidic residues" evidence="13">
    <location>
        <begin position="224"/>
        <end position="235"/>
    </location>
</feature>
<name>A0A152A3J6_TIELA</name>
<dbReference type="GO" id="GO:0005789">
    <property type="term" value="C:endoplasmic reticulum membrane"/>
    <property type="evidence" value="ECO:0007669"/>
    <property type="project" value="TreeGrafter"/>
</dbReference>
<feature type="transmembrane region" description="Helical" evidence="14">
    <location>
        <begin position="145"/>
        <end position="170"/>
    </location>
</feature>
<feature type="transmembrane region" description="Helical" evidence="14">
    <location>
        <begin position="421"/>
        <end position="446"/>
    </location>
</feature>
<keyword evidence="10" id="KW-0862">Zinc</keyword>
<keyword evidence="7" id="KW-0479">Metal-binding</keyword>
<evidence type="ECO:0000256" key="12">
    <source>
        <dbReference type="ARBA" id="ARBA00023136"/>
    </source>
</evidence>
<comment type="caution">
    <text evidence="16">The sequence shown here is derived from an EMBL/GenBank/DDBJ whole genome shotgun (WGS) entry which is preliminary data.</text>
</comment>
<feature type="transmembrane region" description="Helical" evidence="14">
    <location>
        <begin position="690"/>
        <end position="711"/>
    </location>
</feature>
<dbReference type="OMA" id="WLHYSLV"/>